<dbReference type="OrthoDB" id="6194248at2"/>
<dbReference type="STRING" id="415747.SAMN03097708_01946"/>
<dbReference type="SUPFAM" id="SSF81301">
    <property type="entry name" value="Nucleotidyltransferase"/>
    <property type="match status" value="1"/>
</dbReference>
<sequence length="44" mass="4962">MQFVILFGSYARGDWKEAAALKPDRCLGHASDYDILAVTEEFEP</sequence>
<dbReference type="RefSeq" id="WP_139181468.1">
    <property type="nucleotide sequence ID" value="NZ_FMWD01000005.1"/>
</dbReference>
<dbReference type="Proteomes" id="UP000199648">
    <property type="component" value="Unassembled WGS sequence"/>
</dbReference>
<gene>
    <name evidence="1" type="ORF">SAMN03097708_01946</name>
</gene>
<dbReference type="Gene3D" id="3.30.460.10">
    <property type="entry name" value="Beta Polymerase, domain 2"/>
    <property type="match status" value="1"/>
</dbReference>
<keyword evidence="2" id="KW-1185">Reference proteome</keyword>
<accession>A0A1G5QDC8</accession>
<evidence type="ECO:0008006" key="3">
    <source>
        <dbReference type="Google" id="ProtNLM"/>
    </source>
</evidence>
<evidence type="ECO:0000313" key="2">
    <source>
        <dbReference type="Proteomes" id="UP000199648"/>
    </source>
</evidence>
<protein>
    <recommendedName>
        <fullName evidence="3">Nucleotidyltransferase domain-containing protein</fullName>
    </recommendedName>
</protein>
<proteinExistence type="predicted"/>
<dbReference type="EMBL" id="FMWD01000005">
    <property type="protein sequence ID" value="SCZ59895.1"/>
    <property type="molecule type" value="Genomic_DNA"/>
</dbReference>
<dbReference type="CDD" id="cd05403">
    <property type="entry name" value="NT_KNTase_like"/>
    <property type="match status" value="1"/>
</dbReference>
<dbReference type="InterPro" id="IPR043519">
    <property type="entry name" value="NT_sf"/>
</dbReference>
<organism evidence="1 2">
    <name type="scientific">Thiohalomonas denitrificans</name>
    <dbReference type="NCBI Taxonomy" id="415747"/>
    <lineage>
        <taxon>Bacteria</taxon>
        <taxon>Pseudomonadati</taxon>
        <taxon>Pseudomonadota</taxon>
        <taxon>Gammaproteobacteria</taxon>
        <taxon>Thiohalomonadales</taxon>
        <taxon>Thiohalomonadaceae</taxon>
        <taxon>Thiohalomonas</taxon>
    </lineage>
</organism>
<reference evidence="1 2" key="1">
    <citation type="submission" date="2016-10" db="EMBL/GenBank/DDBJ databases">
        <authorList>
            <person name="de Groot N.N."/>
        </authorList>
    </citation>
    <scope>NUCLEOTIDE SEQUENCE [LARGE SCALE GENOMIC DNA]</scope>
    <source>
        <strain evidence="1 2">HLD2</strain>
    </source>
</reference>
<evidence type="ECO:0000313" key="1">
    <source>
        <dbReference type="EMBL" id="SCZ59895.1"/>
    </source>
</evidence>
<dbReference type="AlphaFoldDB" id="A0A1G5QDC8"/>
<name>A0A1G5QDC8_9GAMM</name>